<comment type="similarity">
    <text evidence="1">Belongs to the LOG family.</text>
</comment>
<dbReference type="Proteomes" id="UP000177697">
    <property type="component" value="Unassembled WGS sequence"/>
</dbReference>
<evidence type="ECO:0000313" key="4">
    <source>
        <dbReference type="Proteomes" id="UP000177697"/>
    </source>
</evidence>
<dbReference type="GO" id="GO:0009691">
    <property type="term" value="P:cytokinin biosynthetic process"/>
    <property type="evidence" value="ECO:0007669"/>
    <property type="project" value="UniProtKB-UniRule"/>
</dbReference>
<protein>
    <recommendedName>
        <fullName evidence="1">Cytokinin riboside 5'-monophosphate phosphoribohydrolase</fullName>
        <ecNumber evidence="1">3.2.2.n1</ecNumber>
    </recommendedName>
</protein>
<accession>A0A1G2UZB0</accession>
<dbReference type="InterPro" id="IPR005269">
    <property type="entry name" value="LOG"/>
</dbReference>
<dbReference type="SUPFAM" id="SSF102405">
    <property type="entry name" value="MCP/YpsA-like"/>
    <property type="match status" value="1"/>
</dbReference>
<evidence type="ECO:0000256" key="1">
    <source>
        <dbReference type="RuleBase" id="RU363015"/>
    </source>
</evidence>
<organism evidence="3 4">
    <name type="scientific">Candidatus Zambryskibacteria bacterium RIFOXYC1_FULL_39_10</name>
    <dbReference type="NCBI Taxonomy" id="1802779"/>
    <lineage>
        <taxon>Bacteria</taxon>
        <taxon>Candidatus Zambryskiibacteriota</taxon>
    </lineage>
</organism>
<keyword evidence="1" id="KW-0378">Hydrolase</keyword>
<dbReference type="GO" id="GO:0016787">
    <property type="term" value="F:hydrolase activity"/>
    <property type="evidence" value="ECO:0007669"/>
    <property type="project" value="UniProtKB-KW"/>
</dbReference>
<evidence type="ECO:0000313" key="3">
    <source>
        <dbReference type="EMBL" id="OHB14707.1"/>
    </source>
</evidence>
<dbReference type="AlphaFoldDB" id="A0A1G2UZB0"/>
<dbReference type="InterPro" id="IPR031100">
    <property type="entry name" value="LOG_fam"/>
</dbReference>
<reference evidence="3 4" key="1">
    <citation type="journal article" date="2016" name="Nat. Commun.">
        <title>Thousands of microbial genomes shed light on interconnected biogeochemical processes in an aquifer system.</title>
        <authorList>
            <person name="Anantharaman K."/>
            <person name="Brown C.T."/>
            <person name="Hug L.A."/>
            <person name="Sharon I."/>
            <person name="Castelle C.J."/>
            <person name="Probst A.J."/>
            <person name="Thomas B.C."/>
            <person name="Singh A."/>
            <person name="Wilkins M.J."/>
            <person name="Karaoz U."/>
            <person name="Brodie E.L."/>
            <person name="Williams K.H."/>
            <person name="Hubbard S.S."/>
            <person name="Banfield J.F."/>
        </authorList>
    </citation>
    <scope>NUCLEOTIDE SEQUENCE [LARGE SCALE GENOMIC DNA]</scope>
</reference>
<dbReference type="GO" id="GO:0005829">
    <property type="term" value="C:cytosol"/>
    <property type="evidence" value="ECO:0007669"/>
    <property type="project" value="TreeGrafter"/>
</dbReference>
<dbReference type="InterPro" id="IPR052341">
    <property type="entry name" value="LOG_family_nucleotidases"/>
</dbReference>
<comment type="caution">
    <text evidence="3">The sequence shown here is derived from an EMBL/GenBank/DDBJ whole genome shotgun (WGS) entry which is preliminary data.</text>
</comment>
<feature type="region of interest" description="Disordered" evidence="2">
    <location>
        <begin position="227"/>
        <end position="253"/>
    </location>
</feature>
<evidence type="ECO:0000256" key="2">
    <source>
        <dbReference type="SAM" id="MobiDB-lite"/>
    </source>
</evidence>
<proteinExistence type="inferred from homology"/>
<dbReference type="Gene3D" id="3.40.50.450">
    <property type="match status" value="1"/>
</dbReference>
<gene>
    <name evidence="3" type="ORF">A2431_00140</name>
</gene>
<dbReference type="PANTHER" id="PTHR43393:SF2">
    <property type="entry name" value="CYTOKININ RIBOSIDE 5'-MONOPHOSPHATE PHOSPHORIBOHYDROLASE"/>
    <property type="match status" value="1"/>
</dbReference>
<dbReference type="EC" id="3.2.2.n1" evidence="1"/>
<dbReference type="EMBL" id="MHWW01000016">
    <property type="protein sequence ID" value="OHB14707.1"/>
    <property type="molecule type" value="Genomic_DNA"/>
</dbReference>
<dbReference type="Pfam" id="PF03641">
    <property type="entry name" value="Lysine_decarbox"/>
    <property type="match status" value="1"/>
</dbReference>
<dbReference type="NCBIfam" id="TIGR00730">
    <property type="entry name" value="Rossman fold protein, TIGR00730 family"/>
    <property type="match status" value="1"/>
</dbReference>
<sequence length="253" mass="28563">MQNNKPLTLLEISEAAHKRVMLISTEFMNGFEFIKNYPRSVTFFGSARTKENEKCYERARALAKRIVEELHYTIVTGGGPGVMEAANRGAYEGGGNSVGLTIKLPNEQLDNKYLTAKEDFHYFFSRKVCLSFSAEAYVFFPGGFGTLDEFLEILTLIQTNKIPKAPIILVGSSHWKPLENYFKEVLVKEKTIEENDLSLYTITDDEEEILKIIKEAPIRIGLKYNDDKSSDNPGKSPKKSLGPLSTLSKKFGW</sequence>
<dbReference type="PANTHER" id="PTHR43393">
    <property type="entry name" value="CYTOKININ RIBOSIDE 5'-MONOPHOSPHATE PHOSPHORIBOHYDROLASE"/>
    <property type="match status" value="1"/>
</dbReference>
<feature type="compositionally biased region" description="Polar residues" evidence="2">
    <location>
        <begin position="243"/>
        <end position="253"/>
    </location>
</feature>
<keyword evidence="1" id="KW-0203">Cytokinin biosynthesis</keyword>
<name>A0A1G2UZB0_9BACT</name>